<feature type="active site" evidence="6">
    <location>
        <position position="256"/>
    </location>
</feature>
<feature type="domain" description="tRNA intron endonuclease catalytic" evidence="8">
    <location>
        <begin position="220"/>
        <end position="292"/>
    </location>
</feature>
<dbReference type="EMBL" id="ML978077">
    <property type="protein sequence ID" value="KAF2009965.1"/>
    <property type="molecule type" value="Genomic_DNA"/>
</dbReference>
<evidence type="ECO:0000313" key="11">
    <source>
        <dbReference type="Proteomes" id="UP000799778"/>
    </source>
</evidence>
<dbReference type="AlphaFoldDB" id="A0A6A5XA79"/>
<dbReference type="GO" id="GO:0000213">
    <property type="term" value="F:tRNA-intron lyase activity"/>
    <property type="evidence" value="ECO:0007669"/>
    <property type="project" value="UniProtKB-UniRule"/>
</dbReference>
<feature type="active site" evidence="6">
    <location>
        <position position="287"/>
    </location>
</feature>
<keyword evidence="10" id="KW-0255">Endonuclease</keyword>
<gene>
    <name evidence="10" type="ORF">BU24DRAFT_428003</name>
</gene>
<dbReference type="GO" id="GO:0000379">
    <property type="term" value="P:tRNA-type intron splice site recognition and cleavage"/>
    <property type="evidence" value="ECO:0007669"/>
    <property type="project" value="UniProtKB-UniRule"/>
</dbReference>
<evidence type="ECO:0000259" key="9">
    <source>
        <dbReference type="Pfam" id="PF26577"/>
    </source>
</evidence>
<evidence type="ECO:0000256" key="7">
    <source>
        <dbReference type="SAM" id="MobiDB-lite"/>
    </source>
</evidence>
<keyword evidence="2 5" id="KW-0819">tRNA processing</keyword>
<evidence type="ECO:0000259" key="8">
    <source>
        <dbReference type="Pfam" id="PF01974"/>
    </source>
</evidence>
<evidence type="ECO:0000256" key="3">
    <source>
        <dbReference type="ARBA" id="ARBA00023239"/>
    </source>
</evidence>
<comment type="similarity">
    <text evidence="1 5">Belongs to the tRNA-intron endonuclease family.</text>
</comment>
<feature type="compositionally biased region" description="Basic and acidic residues" evidence="7">
    <location>
        <begin position="105"/>
        <end position="119"/>
    </location>
</feature>
<dbReference type="InterPro" id="IPR059049">
    <property type="entry name" value="TSEN34_N"/>
</dbReference>
<reference evidence="10" key="1">
    <citation type="journal article" date="2020" name="Stud. Mycol.">
        <title>101 Dothideomycetes genomes: a test case for predicting lifestyles and emergence of pathogens.</title>
        <authorList>
            <person name="Haridas S."/>
            <person name="Albert R."/>
            <person name="Binder M."/>
            <person name="Bloem J."/>
            <person name="Labutti K."/>
            <person name="Salamov A."/>
            <person name="Andreopoulos B."/>
            <person name="Baker S."/>
            <person name="Barry K."/>
            <person name="Bills G."/>
            <person name="Bluhm B."/>
            <person name="Cannon C."/>
            <person name="Castanera R."/>
            <person name="Culley D."/>
            <person name="Daum C."/>
            <person name="Ezra D."/>
            <person name="Gonzalez J."/>
            <person name="Henrissat B."/>
            <person name="Kuo A."/>
            <person name="Liang C."/>
            <person name="Lipzen A."/>
            <person name="Lutzoni F."/>
            <person name="Magnuson J."/>
            <person name="Mondo S."/>
            <person name="Nolan M."/>
            <person name="Ohm R."/>
            <person name="Pangilinan J."/>
            <person name="Park H.-J."/>
            <person name="Ramirez L."/>
            <person name="Alfaro M."/>
            <person name="Sun H."/>
            <person name="Tritt A."/>
            <person name="Yoshinaga Y."/>
            <person name="Zwiers L.-H."/>
            <person name="Turgeon B."/>
            <person name="Goodwin S."/>
            <person name="Spatafora J."/>
            <person name="Crous P."/>
            <person name="Grigoriev I."/>
        </authorList>
    </citation>
    <scope>NUCLEOTIDE SEQUENCE</scope>
    <source>
        <strain evidence="10">CBS 175.79</strain>
    </source>
</reference>
<dbReference type="InterPro" id="IPR036167">
    <property type="entry name" value="tRNA_intron_Endo_cat-like_sf"/>
</dbReference>
<sequence>MAPVTEPFPISRIASRYLLFDVDIISHVRRNHNMCGLLVGTIPNLSQQNVFLGIPLELMPEEARVLVEQGAAYIVDDAQAHRQGFMEMSREDRLKFLQYMDQQGHEKAMESKRMTEQRTAKALSAKGLKPKEEENPPVDPELVPEPYRDVTMPQFRPNSLASVKPVEVKEESLFDSEPAATAVSAPENKIVPHFITPTTSHPPLPKPAIDHSIPLPVVPKSYSLYRYVQSKGYFTMPGLRFGCNYSIYPGDPLRFHSHFLGTGLGWDEEFDLLDVIGGGRLANRNKKAYLIGGEDPQVPKESVTSTEGMRVFSIEWVAM</sequence>
<dbReference type="Proteomes" id="UP000799778">
    <property type="component" value="Unassembled WGS sequence"/>
</dbReference>
<dbReference type="FunFam" id="3.40.1350.10:FF:000008">
    <property type="entry name" value="tRNA-splicing endonuclease subunit Sen34"/>
    <property type="match status" value="1"/>
</dbReference>
<dbReference type="PANTHER" id="PTHR13070:SF0">
    <property type="entry name" value="TRNA-SPLICING ENDONUCLEASE SUBUNIT SEN34"/>
    <property type="match status" value="1"/>
</dbReference>
<evidence type="ECO:0000256" key="6">
    <source>
        <dbReference type="PIRSR" id="PIRSR017250-50"/>
    </source>
</evidence>
<dbReference type="Gene3D" id="3.40.1350.10">
    <property type="match status" value="1"/>
</dbReference>
<keyword evidence="10" id="KW-0378">Hydrolase</keyword>
<evidence type="ECO:0000313" key="10">
    <source>
        <dbReference type="EMBL" id="KAF2009965.1"/>
    </source>
</evidence>
<dbReference type="GO" id="GO:0003676">
    <property type="term" value="F:nucleic acid binding"/>
    <property type="evidence" value="ECO:0007669"/>
    <property type="project" value="InterPro"/>
</dbReference>
<dbReference type="SUPFAM" id="SSF53032">
    <property type="entry name" value="tRNA-intron endonuclease catalytic domain-like"/>
    <property type="match status" value="1"/>
</dbReference>
<evidence type="ECO:0000256" key="4">
    <source>
        <dbReference type="ARBA" id="ARBA00059865"/>
    </source>
</evidence>
<organism evidence="10 11">
    <name type="scientific">Aaosphaeria arxii CBS 175.79</name>
    <dbReference type="NCBI Taxonomy" id="1450172"/>
    <lineage>
        <taxon>Eukaryota</taxon>
        <taxon>Fungi</taxon>
        <taxon>Dikarya</taxon>
        <taxon>Ascomycota</taxon>
        <taxon>Pezizomycotina</taxon>
        <taxon>Dothideomycetes</taxon>
        <taxon>Pleosporomycetidae</taxon>
        <taxon>Pleosporales</taxon>
        <taxon>Pleosporales incertae sedis</taxon>
        <taxon>Aaosphaeria</taxon>
    </lineage>
</organism>
<dbReference type="GeneID" id="54286767"/>
<dbReference type="EC" id="4.6.1.16" evidence="5"/>
<evidence type="ECO:0000256" key="2">
    <source>
        <dbReference type="ARBA" id="ARBA00022694"/>
    </source>
</evidence>
<comment type="function">
    <text evidence="4">Constitutes one of the two catalytic subunit of the tRNA-splicing endonuclease complex, a complex responsible for identification and cleavage of the splice sites in pre-tRNA. It cleaves pre-tRNA at the 5'- and 3'-splice sites to release the intron. The products are an intron and two tRNA half-molecules bearing 2',3'-cyclic phosphate and 5'-OH termini. There are no conserved sequences at the splice sites, but the intron is invariably located at the same site in the gene, placing the splice sites an invariant distance from the constant structural features of the tRNA body. It probably carries the active site for 3'-splice site cleavage.</text>
</comment>
<dbReference type="CDD" id="cd22363">
    <property type="entry name" value="tRNA-intron_lyase_C"/>
    <property type="match status" value="1"/>
</dbReference>
<dbReference type="GO" id="GO:0000214">
    <property type="term" value="C:tRNA-intron endonuclease complex"/>
    <property type="evidence" value="ECO:0007669"/>
    <property type="project" value="UniProtKB-UniRule"/>
</dbReference>
<dbReference type="PIRSF" id="PIRSF017250">
    <property type="entry name" value="tRNA_splic_SEN34"/>
    <property type="match status" value="1"/>
</dbReference>
<dbReference type="Pfam" id="PF01974">
    <property type="entry name" value="tRNA_int_endo"/>
    <property type="match status" value="1"/>
</dbReference>
<dbReference type="InterPro" id="IPR016690">
    <property type="entry name" value="TSEN34"/>
</dbReference>
<dbReference type="OrthoDB" id="48041at2759"/>
<evidence type="ECO:0000256" key="5">
    <source>
        <dbReference type="PIRNR" id="PIRNR017250"/>
    </source>
</evidence>
<name>A0A6A5XA79_9PLEO</name>
<evidence type="ECO:0000256" key="1">
    <source>
        <dbReference type="ARBA" id="ARBA00008078"/>
    </source>
</evidence>
<dbReference type="RefSeq" id="XP_033378304.1">
    <property type="nucleotide sequence ID" value="XM_033529370.1"/>
</dbReference>
<keyword evidence="10" id="KW-0540">Nuclease</keyword>
<dbReference type="PANTHER" id="PTHR13070">
    <property type="entry name" value="TRNA-SPLICING ENDONUCLEASE SUBUNIT SEN34-RELATED"/>
    <property type="match status" value="1"/>
</dbReference>
<feature type="active site" evidence="6">
    <location>
        <position position="248"/>
    </location>
</feature>
<proteinExistence type="inferred from homology"/>
<feature type="region of interest" description="Disordered" evidence="7">
    <location>
        <begin position="105"/>
        <end position="142"/>
    </location>
</feature>
<dbReference type="InterPro" id="IPR011856">
    <property type="entry name" value="tRNA_endonuc-like_dom_sf"/>
</dbReference>
<feature type="domain" description="TSEN34 N-terminal" evidence="9">
    <location>
        <begin position="9"/>
        <end position="77"/>
    </location>
</feature>
<keyword evidence="3 5" id="KW-0456">Lyase</keyword>
<dbReference type="Pfam" id="PF26577">
    <property type="entry name" value="TSEN34_N"/>
    <property type="match status" value="1"/>
</dbReference>
<protein>
    <recommendedName>
        <fullName evidence="5">tRNA-splicing endonuclease subunit Sen34</fullName>
        <ecNumber evidence="5">4.6.1.16</ecNumber>
    </recommendedName>
</protein>
<keyword evidence="11" id="KW-1185">Reference proteome</keyword>
<accession>A0A6A5XA79</accession>
<dbReference type="InterPro" id="IPR006677">
    <property type="entry name" value="tRNA_intron_Endonuc_cat-like"/>
</dbReference>